<dbReference type="AlphaFoldDB" id="A0A8J9S7D4"/>
<accession>A0A8J9S7D4</accession>
<gene>
    <name evidence="2" type="ORF">PTTT1_LOCUS17672</name>
</gene>
<evidence type="ECO:0000313" key="2">
    <source>
        <dbReference type="EMBL" id="CAG9281825.1"/>
    </source>
</evidence>
<feature type="region of interest" description="Disordered" evidence="1">
    <location>
        <begin position="274"/>
        <end position="299"/>
    </location>
</feature>
<sequence>MSMSDSVSEASSATPLQVKDESISPRWAGSKEDAETFNLIHWVGVTRDNTLMAFYGTQDSKISKIADRLLKKEAKTGWDYYTYAVQSQKRLVHAVKFHIYERRAFPVGKRVKLRGLAHNTFLNGMAVRILEYHPDTDKYLIRPTIPLPEERKLSSTGQLLVKSEHLLAETTWDDYIVWSFCAVFNGKKLKETDICTFVEKLVFLSEEFRATDAWKQSGKMSCQTEFGPILKAQIDLFCEMGREAFHDHSLELSNEIVAHNLFLLSKGSEYKSPAEKAREQSLSEATPSVSTANSTSNSF</sequence>
<evidence type="ECO:0000256" key="1">
    <source>
        <dbReference type="SAM" id="MobiDB-lite"/>
    </source>
</evidence>
<feature type="compositionally biased region" description="Polar residues" evidence="1">
    <location>
        <begin position="282"/>
        <end position="299"/>
    </location>
</feature>
<proteinExistence type="predicted"/>
<dbReference type="Proteomes" id="UP000836788">
    <property type="component" value="Chromosome 15"/>
</dbReference>
<organism evidence="2">
    <name type="scientific">Phaeodactylum tricornutum</name>
    <name type="common">Diatom</name>
    <dbReference type="NCBI Taxonomy" id="2850"/>
    <lineage>
        <taxon>Eukaryota</taxon>
        <taxon>Sar</taxon>
        <taxon>Stramenopiles</taxon>
        <taxon>Ochrophyta</taxon>
        <taxon>Bacillariophyta</taxon>
        <taxon>Bacillariophyceae</taxon>
        <taxon>Bacillariophycidae</taxon>
        <taxon>Naviculales</taxon>
        <taxon>Phaeodactylaceae</taxon>
        <taxon>Phaeodactylum</taxon>
    </lineage>
</organism>
<reference evidence="2" key="1">
    <citation type="submission" date="2022-02" db="EMBL/GenBank/DDBJ databases">
        <authorList>
            <person name="Giguere J D."/>
        </authorList>
    </citation>
    <scope>NUCLEOTIDE SEQUENCE</scope>
    <source>
        <strain evidence="2">CCAP 1055/1</strain>
    </source>
</reference>
<protein>
    <submittedName>
        <fullName evidence="2">Uncharacterized protein</fullName>
    </submittedName>
</protein>
<dbReference type="EMBL" id="OU594956">
    <property type="protein sequence ID" value="CAG9281825.1"/>
    <property type="molecule type" value="Genomic_DNA"/>
</dbReference>
<name>A0A8J9S7D4_PHATR</name>